<dbReference type="Pfam" id="PF13421">
    <property type="entry name" value="Band_7_1"/>
    <property type="match status" value="1"/>
</dbReference>
<dbReference type="EMBL" id="JAEHFJ010000008">
    <property type="protein sequence ID" value="MBJ2175706.1"/>
    <property type="molecule type" value="Genomic_DNA"/>
</dbReference>
<evidence type="ECO:0000313" key="3">
    <source>
        <dbReference type="Proteomes" id="UP000623301"/>
    </source>
</evidence>
<protein>
    <submittedName>
        <fullName evidence="2">SPFH domain-containing protein</fullName>
    </submittedName>
</protein>
<evidence type="ECO:0000259" key="1">
    <source>
        <dbReference type="Pfam" id="PF13421"/>
    </source>
</evidence>
<reference evidence="2 3" key="1">
    <citation type="submission" date="2020-12" db="EMBL/GenBank/DDBJ databases">
        <title>Aureibaculum luteum sp. nov. and Aureibaculum flavum sp. nov., novel members of the family Flavobacteriaceae isolated from Antarctic intertidal sediments.</title>
        <authorList>
            <person name="He X."/>
            <person name="Zhang X."/>
        </authorList>
    </citation>
    <scope>NUCLEOTIDE SEQUENCE [LARGE SCALE GENOMIC DNA]</scope>
    <source>
        <strain evidence="2 3">A20</strain>
    </source>
</reference>
<dbReference type="InterPro" id="IPR033880">
    <property type="entry name" value="SPFH_YdjI"/>
</dbReference>
<evidence type="ECO:0000313" key="2">
    <source>
        <dbReference type="EMBL" id="MBJ2175706.1"/>
    </source>
</evidence>
<comment type="caution">
    <text evidence="2">The sequence shown here is derived from an EMBL/GenBank/DDBJ whole genome shotgun (WGS) entry which is preliminary data.</text>
</comment>
<dbReference type="PANTHER" id="PTHR37826">
    <property type="entry name" value="FLOTILLIN BAND_7_5 DOMAIN PROTEIN"/>
    <property type="match status" value="1"/>
</dbReference>
<proteinExistence type="predicted"/>
<sequence>MGLINQFRSVIQWENTNEKELFIKFTDRGDEIKNASKLILQPGQGCILTYEGKIESVFDEEGIYDLKSANKPFLTTLKKFLSLHEGSEHVMGIWFYRKANILNMRWGTRVPIAYTDPIYTFPIQLSAFGNYSIKITKPQWFFENIIAGEEVYCHSDLKEVFISRVTQPITDYLANAKFSFVDIDSNLNTIASEIKEKTKTVFTELGFKILDFRIEGSQFDKETLNRIAKISDVQAEVLASKIAGVEFTEMQQLKAMRDAANNEGGAGMVMGMGVGMQTGNLLNQKPQDQKQVSDNPIEKLKKLKEMFEMDLITQIEYTEMKKAILHKM</sequence>
<dbReference type="PANTHER" id="PTHR37826:SF2">
    <property type="entry name" value="ZINC-RIBBON DOMAIN-CONTAINING PROTEIN"/>
    <property type="match status" value="1"/>
</dbReference>
<name>A0ABS0WUQ4_9FLAO</name>
<organism evidence="2 3">
    <name type="scientific">Aureibaculum flavum</name>
    <dbReference type="NCBI Taxonomy" id="2795986"/>
    <lineage>
        <taxon>Bacteria</taxon>
        <taxon>Pseudomonadati</taxon>
        <taxon>Bacteroidota</taxon>
        <taxon>Flavobacteriia</taxon>
        <taxon>Flavobacteriales</taxon>
        <taxon>Flavobacteriaceae</taxon>
        <taxon>Aureibaculum</taxon>
    </lineage>
</organism>
<dbReference type="CDD" id="cd03408">
    <property type="entry name" value="SPFH_like_u1"/>
    <property type="match status" value="1"/>
</dbReference>
<keyword evidence="3" id="KW-1185">Reference proteome</keyword>
<gene>
    <name evidence="2" type="ORF">JBL43_15745</name>
</gene>
<feature type="domain" description="SPFH" evidence="1">
    <location>
        <begin position="24"/>
        <end position="229"/>
    </location>
</feature>
<dbReference type="RefSeq" id="WP_198842362.1">
    <property type="nucleotide sequence ID" value="NZ_JAEHFJ010000008.1"/>
</dbReference>
<dbReference type="Proteomes" id="UP000623301">
    <property type="component" value="Unassembled WGS sequence"/>
</dbReference>
<accession>A0ABS0WUQ4</accession>